<dbReference type="GO" id="GO:0009252">
    <property type="term" value="P:peptidoglycan biosynthetic process"/>
    <property type="evidence" value="ECO:0007669"/>
    <property type="project" value="UniProtKB-UniRule"/>
</dbReference>
<feature type="transmembrane region" description="Helical" evidence="8">
    <location>
        <begin position="431"/>
        <end position="457"/>
    </location>
</feature>
<keyword evidence="6 8" id="KW-1133">Transmembrane helix</keyword>
<comment type="function">
    <text evidence="8 9">Involved in peptidoglycan biosynthesis. Transports lipid-linked peptidoglycan precursors from the inner to the outer leaflet of the cytoplasmic membrane.</text>
</comment>
<evidence type="ECO:0000313" key="10">
    <source>
        <dbReference type="EMBL" id="OGZ62096.1"/>
    </source>
</evidence>
<keyword evidence="8 9" id="KW-0813">Transport</keyword>
<dbReference type="PANTHER" id="PTHR47019:SF1">
    <property type="entry name" value="LIPID II FLIPPASE MURJ"/>
    <property type="match status" value="1"/>
</dbReference>
<evidence type="ECO:0000256" key="3">
    <source>
        <dbReference type="ARBA" id="ARBA00022692"/>
    </source>
</evidence>
<keyword evidence="4 8" id="KW-0133">Cell shape</keyword>
<protein>
    <recommendedName>
        <fullName evidence="8">Probable lipid II flippase MurJ</fullName>
    </recommendedName>
</protein>
<proteinExistence type="inferred from homology"/>
<feature type="transmembrane region" description="Helical" evidence="8">
    <location>
        <begin position="469"/>
        <end position="494"/>
    </location>
</feature>
<feature type="transmembrane region" description="Helical" evidence="8">
    <location>
        <begin position="60"/>
        <end position="83"/>
    </location>
</feature>
<feature type="transmembrane region" description="Helical" evidence="8">
    <location>
        <begin position="318"/>
        <end position="342"/>
    </location>
</feature>
<feature type="transmembrane region" description="Helical" evidence="8">
    <location>
        <begin position="506"/>
        <end position="528"/>
    </location>
</feature>
<sequence length="565" mass="62196">MRFSAINKSSTTVAGAAFILSTSLFASRFLGLIRDRILAAKFGAGIELDIYFAGFRIPDLIYNIVIGGAISSAFIPVFISYLKKNKEEAWQIASSFLYIAFFGILLVCALMFIFLPQLIDLVVPGFNQEYKEITVTMSRIMLFSPFLLGLSAVFSGILHSLKKFLIYSLAPIFYNVGIIIGAIFFTDFMGIRGLAWGVALGAGLHILIQVPTSIASGFKFSFPRKLLHPAVRHIVKLMLPRALGLAVLQINLWVVTAIASTLAVGSLTIFNLANHIQYLPIGIVGVPFAMAVFPTLSDSVSERRYKDYLQEFSKTLRLVSYLVIPLSVLFFVLRAQIVRIVLGAGEFGWEATQLTAASLGAFSIGIFAYALIPVLSRAFYAQENTKTPVIANTVGIIINIFLSFSLIYVIFPQGRVLEFLGRILKISNLSSISVIGLPIAFSISGIVALGLLIWIFLKDKKNREIFGQLSSAFFRILFASVVAGFTAWLTLRIFVQFSSIDTLPAIGLQAGFAAFMAGIVFIFISYIFKFDEFKMLLSFIQGKLRHVGILHETPIHTPDDSSPEA</sequence>
<evidence type="ECO:0000256" key="6">
    <source>
        <dbReference type="ARBA" id="ARBA00022989"/>
    </source>
</evidence>
<evidence type="ECO:0000256" key="7">
    <source>
        <dbReference type="ARBA" id="ARBA00023136"/>
    </source>
</evidence>
<dbReference type="GO" id="GO:0005886">
    <property type="term" value="C:plasma membrane"/>
    <property type="evidence" value="ECO:0007669"/>
    <property type="project" value="UniProtKB-SubCell"/>
</dbReference>
<evidence type="ECO:0000256" key="4">
    <source>
        <dbReference type="ARBA" id="ARBA00022960"/>
    </source>
</evidence>
<keyword evidence="7 8" id="KW-0472">Membrane</keyword>
<dbReference type="InterPro" id="IPR004268">
    <property type="entry name" value="MurJ"/>
</dbReference>
<feature type="transmembrane region" description="Helical" evidence="8">
    <location>
        <begin position="276"/>
        <end position="297"/>
    </location>
</feature>
<dbReference type="EMBL" id="MHOJ01000028">
    <property type="protein sequence ID" value="OGZ62096.1"/>
    <property type="molecule type" value="Genomic_DNA"/>
</dbReference>
<keyword evidence="2 8" id="KW-1003">Cell membrane</keyword>
<dbReference type="NCBIfam" id="TIGR01695">
    <property type="entry name" value="murJ_mviN"/>
    <property type="match status" value="1"/>
</dbReference>
<dbReference type="GO" id="GO:0071555">
    <property type="term" value="P:cell wall organization"/>
    <property type="evidence" value="ECO:0007669"/>
    <property type="project" value="UniProtKB-UniRule"/>
</dbReference>
<comment type="caution">
    <text evidence="10">The sequence shown here is derived from an EMBL/GenBank/DDBJ whole genome shotgun (WGS) entry which is preliminary data.</text>
</comment>
<dbReference type="Pfam" id="PF03023">
    <property type="entry name" value="MurJ"/>
    <property type="match status" value="1"/>
</dbReference>
<evidence type="ECO:0000256" key="9">
    <source>
        <dbReference type="PIRNR" id="PIRNR002869"/>
    </source>
</evidence>
<dbReference type="Proteomes" id="UP000178509">
    <property type="component" value="Unassembled WGS sequence"/>
</dbReference>
<feature type="transmembrane region" description="Helical" evidence="8">
    <location>
        <begin position="165"/>
        <end position="186"/>
    </location>
</feature>
<feature type="transmembrane region" description="Helical" evidence="8">
    <location>
        <begin position="243"/>
        <end position="270"/>
    </location>
</feature>
<dbReference type="AlphaFoldDB" id="A0A1G2HHW6"/>
<dbReference type="GO" id="GO:0015648">
    <property type="term" value="F:lipid-linked peptidoglycan transporter activity"/>
    <property type="evidence" value="ECO:0007669"/>
    <property type="project" value="UniProtKB-UniRule"/>
</dbReference>
<feature type="transmembrane region" description="Helical" evidence="8">
    <location>
        <begin position="198"/>
        <end position="222"/>
    </location>
</feature>
<keyword evidence="8 9" id="KW-0961">Cell wall biogenesis/degradation</keyword>
<dbReference type="PRINTS" id="PR01806">
    <property type="entry name" value="VIRFACTRMVIN"/>
</dbReference>
<dbReference type="InterPro" id="IPR051050">
    <property type="entry name" value="Lipid_II_flippase_MurJ/MviN"/>
</dbReference>
<name>A0A1G2HHW6_9BACT</name>
<gene>
    <name evidence="8" type="primary">murJ</name>
    <name evidence="10" type="ORF">A3H51_01515</name>
</gene>
<comment type="similarity">
    <text evidence="8 9">Belongs to the MurJ/MviN family.</text>
</comment>
<dbReference type="GO" id="GO:0034204">
    <property type="term" value="P:lipid translocation"/>
    <property type="evidence" value="ECO:0007669"/>
    <property type="project" value="TreeGrafter"/>
</dbReference>
<dbReference type="HAMAP" id="MF_02078">
    <property type="entry name" value="MurJ_MviN"/>
    <property type="match status" value="1"/>
</dbReference>
<evidence type="ECO:0000256" key="2">
    <source>
        <dbReference type="ARBA" id="ARBA00022475"/>
    </source>
</evidence>
<dbReference type="GO" id="GO:0008360">
    <property type="term" value="P:regulation of cell shape"/>
    <property type="evidence" value="ECO:0007669"/>
    <property type="project" value="UniProtKB-UniRule"/>
</dbReference>
<dbReference type="STRING" id="1802164.A3H51_01515"/>
<comment type="pathway">
    <text evidence="8">Cell wall biogenesis; peptidoglycan biosynthesis.</text>
</comment>
<dbReference type="CDD" id="cd13123">
    <property type="entry name" value="MATE_MurJ_like"/>
    <property type="match status" value="1"/>
</dbReference>
<dbReference type="UniPathway" id="UPA00219"/>
<reference evidence="10 11" key="1">
    <citation type="journal article" date="2016" name="Nat. Commun.">
        <title>Thousands of microbial genomes shed light on interconnected biogeochemical processes in an aquifer system.</title>
        <authorList>
            <person name="Anantharaman K."/>
            <person name="Brown C.T."/>
            <person name="Hug L.A."/>
            <person name="Sharon I."/>
            <person name="Castelle C.J."/>
            <person name="Probst A.J."/>
            <person name="Thomas B.C."/>
            <person name="Singh A."/>
            <person name="Wilkins M.J."/>
            <person name="Karaoz U."/>
            <person name="Brodie E.L."/>
            <person name="Williams K.H."/>
            <person name="Hubbard S.S."/>
            <person name="Banfield J.F."/>
        </authorList>
    </citation>
    <scope>NUCLEOTIDE SEQUENCE [LARGE SCALE GENOMIC DNA]</scope>
</reference>
<dbReference type="PANTHER" id="PTHR47019">
    <property type="entry name" value="LIPID II FLIPPASE MURJ"/>
    <property type="match status" value="1"/>
</dbReference>
<keyword evidence="3 8" id="KW-0812">Transmembrane</keyword>
<accession>A0A1G2HHW6</accession>
<feature type="transmembrane region" description="Helical" evidence="8">
    <location>
        <begin position="387"/>
        <end position="411"/>
    </location>
</feature>
<evidence type="ECO:0000256" key="8">
    <source>
        <dbReference type="HAMAP-Rule" id="MF_02078"/>
    </source>
</evidence>
<evidence type="ECO:0000256" key="5">
    <source>
        <dbReference type="ARBA" id="ARBA00022984"/>
    </source>
</evidence>
<organism evidence="10 11">
    <name type="scientific">Candidatus Spechtbacteria bacterium RIFCSPLOWO2_02_FULL_38_8</name>
    <dbReference type="NCBI Taxonomy" id="1802164"/>
    <lineage>
        <taxon>Bacteria</taxon>
        <taxon>Candidatus Spechtiibacteriota</taxon>
    </lineage>
</organism>
<dbReference type="PIRSF" id="PIRSF002869">
    <property type="entry name" value="MviN"/>
    <property type="match status" value="1"/>
</dbReference>
<feature type="transmembrane region" description="Helical" evidence="8">
    <location>
        <begin position="95"/>
        <end position="119"/>
    </location>
</feature>
<evidence type="ECO:0000256" key="1">
    <source>
        <dbReference type="ARBA" id="ARBA00004651"/>
    </source>
</evidence>
<comment type="subcellular location">
    <subcellularLocation>
        <location evidence="1 8">Cell membrane</location>
        <topology evidence="1 8">Multi-pass membrane protein</topology>
    </subcellularLocation>
</comment>
<feature type="transmembrane region" description="Helical" evidence="8">
    <location>
        <begin position="139"/>
        <end position="158"/>
    </location>
</feature>
<feature type="transmembrane region" description="Helical" evidence="8">
    <location>
        <begin position="354"/>
        <end position="375"/>
    </location>
</feature>
<keyword evidence="5 8" id="KW-0573">Peptidoglycan synthesis</keyword>
<evidence type="ECO:0000313" key="11">
    <source>
        <dbReference type="Proteomes" id="UP000178509"/>
    </source>
</evidence>